<sequence length="155" mass="17275">MSVTIEEILEDLDRVFQVQSFDERKSRFNVVSYKVESLYQDMKVHLMPKEDSAFLNKVRNVVPSPDSLRCLEMVVSDFKHRKTAFLKTGVTTGRTRGTHKTFSAPPRSDVPNQIVYDGMLSHSTYEGRVESHHVPDTCSPSSDSGSSDCGGGGSD</sequence>
<protein>
    <submittedName>
        <fullName evidence="2">Uncharacterized protein</fullName>
    </submittedName>
</protein>
<dbReference type="EMBL" id="MH460460">
    <property type="protein sequence ID" value="AXG66599.1"/>
    <property type="molecule type" value="Genomic_DNA"/>
</dbReference>
<evidence type="ECO:0000313" key="2">
    <source>
        <dbReference type="EMBL" id="AXG66599.1"/>
    </source>
</evidence>
<gene>
    <name evidence="2" type="ORF">JA13_196</name>
</gene>
<feature type="region of interest" description="Disordered" evidence="1">
    <location>
        <begin position="127"/>
        <end position="155"/>
    </location>
</feature>
<reference evidence="2 3" key="1">
    <citation type="journal article" date="2018" name="Front. Microbiol.">
        <title>Jumbo Bacteriophages Are Represented Within an Increasing Diversity of Environmental Viruses Infecting the Emerging Phytopathogen, Dickeya solani.</title>
        <authorList>
            <person name="Day A.W."/>
            <person name="Ahn J."/>
            <person name="Salmond G.P.C."/>
        </authorList>
    </citation>
    <scope>NUCLEOTIDE SEQUENCE [LARGE SCALE GENOMIC DNA]</scope>
</reference>
<organism evidence="2 3">
    <name type="scientific">Dickeya phage vB_DsoM_JA13</name>
    <dbReference type="NCBI Taxonomy" id="2283030"/>
    <lineage>
        <taxon>Viruses</taxon>
        <taxon>Duplodnaviria</taxon>
        <taxon>Heunggongvirae</taxon>
        <taxon>Uroviricota</taxon>
        <taxon>Caudoviricetes</taxon>
        <taxon>Salmondvirus</taxon>
        <taxon>Salmondvirus JA11</taxon>
    </lineage>
</organism>
<proteinExistence type="predicted"/>
<feature type="compositionally biased region" description="Low complexity" evidence="1">
    <location>
        <begin position="136"/>
        <end position="147"/>
    </location>
</feature>
<evidence type="ECO:0000256" key="1">
    <source>
        <dbReference type="SAM" id="MobiDB-lite"/>
    </source>
</evidence>
<name>A0A384ZWJ3_9CAUD</name>
<evidence type="ECO:0000313" key="3">
    <source>
        <dbReference type="Proteomes" id="UP000263742"/>
    </source>
</evidence>
<accession>A0A384ZWJ3</accession>
<dbReference type="Proteomes" id="UP000263742">
    <property type="component" value="Segment"/>
</dbReference>